<organism evidence="2 3">
    <name type="scientific">Zizania palustris</name>
    <name type="common">Northern wild rice</name>
    <dbReference type="NCBI Taxonomy" id="103762"/>
    <lineage>
        <taxon>Eukaryota</taxon>
        <taxon>Viridiplantae</taxon>
        <taxon>Streptophyta</taxon>
        <taxon>Embryophyta</taxon>
        <taxon>Tracheophyta</taxon>
        <taxon>Spermatophyta</taxon>
        <taxon>Magnoliopsida</taxon>
        <taxon>Liliopsida</taxon>
        <taxon>Poales</taxon>
        <taxon>Poaceae</taxon>
        <taxon>BOP clade</taxon>
        <taxon>Oryzoideae</taxon>
        <taxon>Oryzeae</taxon>
        <taxon>Zizaniinae</taxon>
        <taxon>Zizania</taxon>
    </lineage>
</organism>
<dbReference type="Proteomes" id="UP000729402">
    <property type="component" value="Unassembled WGS sequence"/>
</dbReference>
<gene>
    <name evidence="2" type="ORF">GUJ93_ZPchr0005g15297</name>
</gene>
<evidence type="ECO:0000256" key="1">
    <source>
        <dbReference type="SAM" id="MobiDB-lite"/>
    </source>
</evidence>
<accession>A0A8J5STW8</accession>
<evidence type="ECO:0000313" key="3">
    <source>
        <dbReference type="Proteomes" id="UP000729402"/>
    </source>
</evidence>
<feature type="region of interest" description="Disordered" evidence="1">
    <location>
        <begin position="112"/>
        <end position="143"/>
    </location>
</feature>
<proteinExistence type="predicted"/>
<reference evidence="2" key="1">
    <citation type="journal article" date="2021" name="bioRxiv">
        <title>Whole Genome Assembly and Annotation of Northern Wild Rice, Zizania palustris L., Supports a Whole Genome Duplication in the Zizania Genus.</title>
        <authorList>
            <person name="Haas M."/>
            <person name="Kono T."/>
            <person name="Macchietto M."/>
            <person name="Millas R."/>
            <person name="McGilp L."/>
            <person name="Shao M."/>
            <person name="Duquette J."/>
            <person name="Hirsch C.N."/>
            <person name="Kimball J."/>
        </authorList>
    </citation>
    <scope>NUCLEOTIDE SEQUENCE</scope>
    <source>
        <tissue evidence="2">Fresh leaf tissue</tissue>
    </source>
</reference>
<name>A0A8J5STW8_ZIZPA</name>
<dbReference type="EMBL" id="JAAALK010000284">
    <property type="protein sequence ID" value="KAG8069218.1"/>
    <property type="molecule type" value="Genomic_DNA"/>
</dbReference>
<reference evidence="2" key="2">
    <citation type="submission" date="2021-02" db="EMBL/GenBank/DDBJ databases">
        <authorList>
            <person name="Kimball J.A."/>
            <person name="Haas M.W."/>
            <person name="Macchietto M."/>
            <person name="Kono T."/>
            <person name="Duquette J."/>
            <person name="Shao M."/>
        </authorList>
    </citation>
    <scope>NUCLEOTIDE SEQUENCE</scope>
    <source>
        <tissue evidence="2">Fresh leaf tissue</tissue>
    </source>
</reference>
<dbReference type="AlphaFoldDB" id="A0A8J5STW8"/>
<evidence type="ECO:0000313" key="2">
    <source>
        <dbReference type="EMBL" id="KAG8069218.1"/>
    </source>
</evidence>
<sequence length="261" mass="28112">MKVLGALVKQKGITNHSYNPNLYYIKARTSSRFRPQPLPMRPACMQPTRAALLRATASSRHGQDCNCSPSRDLSTALALSLPPSPSVVSIPRTTHDNRLLPHQALLLLSPASLPPHATAPPLPPSLRPSPPPPHSGPPPSGPSFACVRPLSPLTHVVPAHVRLLRSLTRAAPAHNRLPDAPHSCSHVTSIITVLPSFDLCRPSTPLCLYCTCLPSVAAGTPASPFRRWNNTVTILLIWSDKGEEPKIASCNVLISVIRHVL</sequence>
<protein>
    <submittedName>
        <fullName evidence="2">Uncharacterized protein</fullName>
    </submittedName>
</protein>
<feature type="compositionally biased region" description="Pro residues" evidence="1">
    <location>
        <begin position="117"/>
        <end position="141"/>
    </location>
</feature>
<comment type="caution">
    <text evidence="2">The sequence shown here is derived from an EMBL/GenBank/DDBJ whole genome shotgun (WGS) entry which is preliminary data.</text>
</comment>
<keyword evidence="3" id="KW-1185">Reference proteome</keyword>